<protein>
    <submittedName>
        <fullName evidence="2">DUF2237 domain-containing protein</fullName>
    </submittedName>
</protein>
<dbReference type="PANTHER" id="PTHR37466">
    <property type="entry name" value="SLR1628 PROTEIN"/>
    <property type="match status" value="1"/>
</dbReference>
<dbReference type="OrthoDB" id="254799at2157"/>
<name>A0A8J8C292_9EURY</name>
<reference evidence="2 3" key="1">
    <citation type="submission" date="2021-06" db="EMBL/GenBank/DDBJ databases">
        <title>New haloarchaea isolates fom saline soil.</title>
        <authorList>
            <person name="Duran-Viseras A."/>
            <person name="Sanchez-Porro C.S."/>
            <person name="Ventosa A."/>
        </authorList>
    </citation>
    <scope>NUCLEOTIDE SEQUENCE [LARGE SCALE GENOMIC DNA]</scope>
    <source>
        <strain evidence="2 3">JCM 183640</strain>
    </source>
</reference>
<feature type="region of interest" description="Disordered" evidence="1">
    <location>
        <begin position="109"/>
        <end position="135"/>
    </location>
</feature>
<dbReference type="InterPro" id="IPR018714">
    <property type="entry name" value="DUF2237"/>
</dbReference>
<comment type="caution">
    <text evidence="2">The sequence shown here is derived from an EMBL/GenBank/DDBJ whole genome shotgun (WGS) entry which is preliminary data.</text>
</comment>
<evidence type="ECO:0000313" key="2">
    <source>
        <dbReference type="EMBL" id="MBV0922797.1"/>
    </source>
</evidence>
<dbReference type="RefSeq" id="WP_162315971.1">
    <property type="nucleotide sequence ID" value="NZ_JAHQXF010000001.1"/>
</dbReference>
<dbReference type="Gene3D" id="3.30.56.110">
    <property type="entry name" value="Protein of unknown function DUF2237"/>
    <property type="match status" value="1"/>
</dbReference>
<dbReference type="Proteomes" id="UP000766550">
    <property type="component" value="Unassembled WGS sequence"/>
</dbReference>
<proteinExistence type="predicted"/>
<sequence length="135" mass="14703">MESEANVLGGELAPCGTDPMTGAMRDGYCYPLQRDPGRHEICAVMTEEFLQYSKGQGNDLVTPRPDLDFPGLEPGNRWCVCVPRWMEAELADRAPPVVLEATSEDVLEDISRSTLEAHEHDGGETQSAASNGHSN</sequence>
<dbReference type="Pfam" id="PF09996">
    <property type="entry name" value="DUF2237"/>
    <property type="match status" value="1"/>
</dbReference>
<evidence type="ECO:0000313" key="3">
    <source>
        <dbReference type="Proteomes" id="UP000766550"/>
    </source>
</evidence>
<organism evidence="2 3">
    <name type="scientific">Haloarcula limicola</name>
    <dbReference type="NCBI Taxonomy" id="1429915"/>
    <lineage>
        <taxon>Archaea</taxon>
        <taxon>Methanobacteriati</taxon>
        <taxon>Methanobacteriota</taxon>
        <taxon>Stenosarchaea group</taxon>
        <taxon>Halobacteria</taxon>
        <taxon>Halobacteriales</taxon>
        <taxon>Haloarculaceae</taxon>
        <taxon>Haloarcula</taxon>
    </lineage>
</organism>
<dbReference type="EMBL" id="JAHQXF010000001">
    <property type="protein sequence ID" value="MBV0922797.1"/>
    <property type="molecule type" value="Genomic_DNA"/>
</dbReference>
<evidence type="ECO:0000256" key="1">
    <source>
        <dbReference type="SAM" id="MobiDB-lite"/>
    </source>
</evidence>
<keyword evidence="3" id="KW-1185">Reference proteome</keyword>
<feature type="compositionally biased region" description="Basic and acidic residues" evidence="1">
    <location>
        <begin position="109"/>
        <end position="123"/>
    </location>
</feature>
<gene>
    <name evidence="2" type="ORF">KTS45_01155</name>
</gene>
<dbReference type="AlphaFoldDB" id="A0A8J8C292"/>
<dbReference type="PANTHER" id="PTHR37466:SF1">
    <property type="entry name" value="SLR1628 PROTEIN"/>
    <property type="match status" value="1"/>
</dbReference>
<feature type="compositionally biased region" description="Polar residues" evidence="1">
    <location>
        <begin position="124"/>
        <end position="135"/>
    </location>
</feature>
<accession>A0A8J8C292</accession>